<feature type="compositionally biased region" description="Polar residues" evidence="2">
    <location>
        <begin position="493"/>
        <end position="503"/>
    </location>
</feature>
<feature type="compositionally biased region" description="Polar residues" evidence="2">
    <location>
        <begin position="366"/>
        <end position="389"/>
    </location>
</feature>
<dbReference type="InterPro" id="IPR039278">
    <property type="entry name" value="Red1"/>
</dbReference>
<feature type="compositionally biased region" description="Low complexity" evidence="2">
    <location>
        <begin position="528"/>
        <end position="537"/>
    </location>
</feature>
<feature type="compositionally biased region" description="Basic residues" evidence="2">
    <location>
        <begin position="475"/>
        <end position="484"/>
    </location>
</feature>
<dbReference type="GO" id="GO:0005634">
    <property type="term" value="C:nucleus"/>
    <property type="evidence" value="ECO:0007669"/>
    <property type="project" value="TreeGrafter"/>
</dbReference>
<gene>
    <name evidence="3" type="primary">LOC100182384</name>
</gene>
<feature type="region of interest" description="Disordered" evidence="2">
    <location>
        <begin position="758"/>
        <end position="817"/>
    </location>
</feature>
<dbReference type="EMBL" id="LR786866">
    <property type="protein sequence ID" value="CAB3262728.1"/>
    <property type="molecule type" value="mRNA"/>
</dbReference>
<feature type="region of interest" description="Disordered" evidence="2">
    <location>
        <begin position="468"/>
        <end position="597"/>
    </location>
</feature>
<feature type="region of interest" description="Disordered" evidence="2">
    <location>
        <begin position="67"/>
        <end position="88"/>
    </location>
</feature>
<feature type="coiled-coil region" evidence="1">
    <location>
        <begin position="626"/>
        <end position="656"/>
    </location>
</feature>
<dbReference type="PANTHER" id="PTHR21563:SF3">
    <property type="entry name" value="ZINC FINGER C3H1 DOMAIN-CONTAINING PROTEIN"/>
    <property type="match status" value="1"/>
</dbReference>
<feature type="compositionally biased region" description="Basic and acidic residues" evidence="2">
    <location>
        <begin position="799"/>
        <end position="811"/>
    </location>
</feature>
<dbReference type="PANTHER" id="PTHR21563">
    <property type="entry name" value="ZINC FINGER C3H1 DOMAIN-CONTAINING PROTEIN"/>
    <property type="match status" value="1"/>
</dbReference>
<feature type="region of interest" description="Disordered" evidence="2">
    <location>
        <begin position="340"/>
        <end position="396"/>
    </location>
</feature>
<feature type="compositionally biased region" description="Polar residues" evidence="2">
    <location>
        <begin position="769"/>
        <end position="780"/>
    </location>
</feature>
<evidence type="ECO:0000256" key="2">
    <source>
        <dbReference type="SAM" id="MobiDB-lite"/>
    </source>
</evidence>
<feature type="compositionally biased region" description="Basic residues" evidence="2">
    <location>
        <begin position="177"/>
        <end position="194"/>
    </location>
</feature>
<evidence type="ECO:0000313" key="3">
    <source>
        <dbReference type="EMBL" id="CAB3262728.1"/>
    </source>
</evidence>
<feature type="compositionally biased region" description="Polar residues" evidence="2">
    <location>
        <begin position="75"/>
        <end position="88"/>
    </location>
</feature>
<feature type="compositionally biased region" description="Polar residues" evidence="2">
    <location>
        <begin position="547"/>
        <end position="559"/>
    </location>
</feature>
<feature type="compositionally biased region" description="Basic and acidic residues" evidence="2">
    <location>
        <begin position="348"/>
        <end position="357"/>
    </location>
</feature>
<dbReference type="SUPFAM" id="SSF48452">
    <property type="entry name" value="TPR-like"/>
    <property type="match status" value="1"/>
</dbReference>
<dbReference type="Gene3D" id="1.25.40.10">
    <property type="entry name" value="Tetratricopeptide repeat domain"/>
    <property type="match status" value="1"/>
</dbReference>
<organism evidence="3">
    <name type="scientific">Phallusia mammillata</name>
    <dbReference type="NCBI Taxonomy" id="59560"/>
    <lineage>
        <taxon>Eukaryota</taxon>
        <taxon>Metazoa</taxon>
        <taxon>Chordata</taxon>
        <taxon>Tunicata</taxon>
        <taxon>Ascidiacea</taxon>
        <taxon>Phlebobranchia</taxon>
        <taxon>Ascidiidae</taxon>
        <taxon>Phallusia</taxon>
    </lineage>
</organism>
<name>A0A6F9DIB9_9ASCI</name>
<evidence type="ECO:0000256" key="1">
    <source>
        <dbReference type="SAM" id="Coils"/>
    </source>
</evidence>
<protein>
    <submittedName>
        <fullName evidence="3">Uncharacterized protein LOC100182384</fullName>
    </submittedName>
</protein>
<keyword evidence="1" id="KW-0175">Coiled coil</keyword>
<dbReference type="InterPro" id="IPR011990">
    <property type="entry name" value="TPR-like_helical_dom_sf"/>
</dbReference>
<feature type="compositionally biased region" description="Polar residues" evidence="2">
    <location>
        <begin position="158"/>
        <end position="172"/>
    </location>
</feature>
<accession>A0A6F9DIB9</accession>
<reference evidence="3" key="1">
    <citation type="submission" date="2020-04" db="EMBL/GenBank/DDBJ databases">
        <authorList>
            <person name="Neveu A P."/>
        </authorList>
    </citation>
    <scope>NUCLEOTIDE SEQUENCE</scope>
    <source>
        <tissue evidence="3">Whole embryo</tissue>
    </source>
</reference>
<proteinExistence type="evidence at transcript level"/>
<dbReference type="GO" id="GO:0000178">
    <property type="term" value="C:exosome (RNase complex)"/>
    <property type="evidence" value="ECO:0007669"/>
    <property type="project" value="TreeGrafter"/>
</dbReference>
<sequence length="1820" mass="204231">MSLRFPDPPAPPYPSPMPVIPTTSNMTLTEALHASDILLSNQPSTSTGAEIDFSPRPLTKAMRRKMRRAAKGPKSIQSQMRNATKRTNTLQRQIKNLLKKPDKWKRLRKLNIALQQSQLAERKANYALRLRALQAHPAVFAIREQRERIEALMEEVLPNSSGIPTGNQTQTPSVTKTKPRKKQKKSKGKGKKQNIVKPSKNILPKTEPHPIVSTSSDPAQSVGQTTVSSHLPVKVESQPCFPQADSSKPTTNRKSVFTRLGQRVLDKDTPTSHPDAVIDLTMMSDDEEANQPSTVEPKVEGLEDMLKRIRAKSAAVKEEGPTLSSESPFPTATQLTTKVATDVSTPPKEAEDVKTEPCNDEMPTFPVSSDVANSTDGLADNNKTLIDSRPSTDGKNVENVEDKLARVNDLIKNDQTAILKLRAHKEARNEAIKVWKTEAAVLKKKLLSLETNIEKELNVIHQVDERLNKREGKMKQRQRLKHKFLNNLKPTDAKQSPVQQATTKDVEEKPQKSVPETVPTLNKPKPESTPSSSPAPSRVKRKRKSTSNDNVNKLAQKQKNVVAINSAEPARKNAKQSSAVPEVKASPKQPVVPKSVLTDATAKQTVSKQKTATGMRAKCSKQKVPLQALKRSSIQIQMLKNRLEEKARLLMRAKTLHKQNERLGIQLDLQKRLSPQKANSRSASPTNQQGKDAKTLTAVLSKPVTRSTVKTNSDSTHLKKAIIQDPTKLGKSAGSVKEVIVSLNPLVDQEVEKPVAQVAAVSTKPPSSPVNGGNKTTSELASEAPPLTPTLKKSRRMSKNSESDTERRRSSSSDLSKFTSTIVSDETKLAAASIVKSSFSAKRLAPYIIAEESSSAITRFFAAPECLAKWKINIAEIARQTVPTSYAEEEHRDESKLMPYQSHLRAFRSYRFSSFLRTQENLTIASTTFSNKIEPDRIVCRYGLHGQCLDAKCQAQHLDDMTLKPNELFLDLLSYCPSLLKKKDGKAVKSSDSHAIHLEAAETVVRNLCGATSMTLDEKCILLVSHINNTLPSKMPHTIRSQRRPLKYHQKSVEDLNKDEENEETDEEEQEIDLLNAHDLDIFSLDVGPRYFATAGDEQCSALERLHQTLEKNPDDVELRIKVARSYLIQTGMDSAASMDRRLDLALNILCLGIERAEQSEQLWCAYLPLLRHHHHGDLENKEEEEDIIDQVLLLLPYSKRVWREVMKWNWSYAKLDGLYHQLIHNLIHRYEATLNDESAEVPELTQTEDYYSSWLLCAIVERCHLAQLCSDRDQALATLANTLRELEELRQTKLSSLAVETNSVKSFQFPLTQQDSCRLHLTFIHVIEFGGLPDCFYDDSLSKLDYGLCATDQNVTLSFARVNRFNNNPNQLREFIKEALLSCDDPTKSPAENTVNCLPLYRALVDLEASLQRWDAVNITCERLVEMMQSDDAVSDLEHRHLTDVWCVWIDSILACGNAERITQTFDRAVTARPSSAKLAYTAAMYQLHCDSPDKEAALLYMETCLSTFYDLEGQNGLTAAQLFHKYKQLLKHDAPLISGDKKTKGNVDTESFQHEKAYLWLIYCLLTELSDGNSIDVYEAAIYNVATAEGRKAIWLHYLLHLRSTASSLEGAAETEVNALAGLEVMQQRMKWTRNMTAVVRRCLATIPCRRNVDSQPFTDYSFHNEVSDIFLSCFDGRQRGVALSILVESMPTNIPLLLRAAGDHLRKGDHASVIANLWRVTSSSKSRSGCYDVRIWKIAIGAYLAERKYKKAIRLCIRSLTIMPYCCRLWRDVSALLTLHGSKKDLQAVRVKCQKMLERDIRSFIDEELADLNTKPS</sequence>
<feature type="compositionally biased region" description="Polar residues" evidence="2">
    <location>
        <begin position="212"/>
        <end position="223"/>
    </location>
</feature>
<feature type="region of interest" description="Disordered" evidence="2">
    <location>
        <begin position="672"/>
        <end position="695"/>
    </location>
</feature>
<feature type="compositionally biased region" description="Polar residues" evidence="2">
    <location>
        <begin position="676"/>
        <end position="690"/>
    </location>
</feature>
<feature type="region of interest" description="Disordered" evidence="2">
    <location>
        <begin position="157"/>
        <end position="223"/>
    </location>
</feature>